<accession>F5XTK8</accession>
<dbReference type="KEGG" id="mph:MLP_44430"/>
<dbReference type="OrthoDB" id="9782542at2"/>
<evidence type="ECO:0000256" key="2">
    <source>
        <dbReference type="SAM" id="Phobius"/>
    </source>
</evidence>
<evidence type="ECO:0000313" key="5">
    <source>
        <dbReference type="Proteomes" id="UP000007947"/>
    </source>
</evidence>
<name>F5XTK8_MICPN</name>
<dbReference type="NCBIfam" id="TIGR00350">
    <property type="entry name" value="lytR_cpsA_psr"/>
    <property type="match status" value="1"/>
</dbReference>
<dbReference type="eggNOG" id="COG1316">
    <property type="taxonomic scope" value="Bacteria"/>
</dbReference>
<evidence type="ECO:0000313" key="4">
    <source>
        <dbReference type="EMBL" id="BAK37457.1"/>
    </source>
</evidence>
<dbReference type="Proteomes" id="UP000007947">
    <property type="component" value="Chromosome"/>
</dbReference>
<dbReference type="HOGENOM" id="CLU_016455_0_2_11"/>
<evidence type="ECO:0000256" key="1">
    <source>
        <dbReference type="ARBA" id="ARBA00006068"/>
    </source>
</evidence>
<dbReference type="PANTHER" id="PTHR33392">
    <property type="entry name" value="POLYISOPRENYL-TEICHOIC ACID--PEPTIDOGLYCAN TEICHOIC ACID TRANSFERASE TAGU"/>
    <property type="match status" value="1"/>
</dbReference>
<sequence>MVSTESDDGRPPLRRRRRVVLPIILVGVALAVVGALAVGSVYALRVDSAVNQNLRRVDDLPAQVPADPSEAPRPAKNSNSQAVNYVLIGSDSRDISNAGAGRSDALMVLHLTGDRRAAYLISFPRDMYVPIPGHGKDKINAAFAYGGTALTIRTLEGLLDVRMDHVAVIDFDGFVGLTEDLGGVTVFNEHPSVSGGWAFPLGKVTIRGEQALAYVRERKQLPGGDLDRSQRQRAVVAAIIGKGLSRQVITDPDQFIRFAGGAARHITVDRQLNERELRSTALSLRLTPDDLHLIQAPIRGFGTSPTKQSIDLVDQAKLDELAAAMHDDRMADYRTKYPEG</sequence>
<proteinExistence type="inferred from homology"/>
<organism evidence="4 5">
    <name type="scientific">Microlunatus phosphovorus (strain ATCC 700054 / DSM 10555 / JCM 9379 / NBRC 101784 / NCIMB 13414 / VKM Ac-1990 / NM-1)</name>
    <dbReference type="NCBI Taxonomy" id="1032480"/>
    <lineage>
        <taxon>Bacteria</taxon>
        <taxon>Bacillati</taxon>
        <taxon>Actinomycetota</taxon>
        <taxon>Actinomycetes</taxon>
        <taxon>Propionibacteriales</taxon>
        <taxon>Propionibacteriaceae</taxon>
        <taxon>Microlunatus</taxon>
    </lineage>
</organism>
<feature type="domain" description="Cell envelope-related transcriptional attenuator" evidence="3">
    <location>
        <begin position="102"/>
        <end position="242"/>
    </location>
</feature>
<reference evidence="4 5" key="1">
    <citation type="submission" date="2011-05" db="EMBL/GenBank/DDBJ databases">
        <title>Whole genome sequence of Microlunatus phosphovorus NM-1.</title>
        <authorList>
            <person name="Hosoyama A."/>
            <person name="Sasaki K."/>
            <person name="Harada T."/>
            <person name="Igarashi R."/>
            <person name="Kawakoshi A."/>
            <person name="Sasagawa M."/>
            <person name="Fukada J."/>
            <person name="Nakamura S."/>
            <person name="Katano Y."/>
            <person name="Hanada S."/>
            <person name="Kamagata Y."/>
            <person name="Nakamura N."/>
            <person name="Yamazaki S."/>
            <person name="Fujita N."/>
        </authorList>
    </citation>
    <scope>NUCLEOTIDE SEQUENCE [LARGE SCALE GENOMIC DNA]</scope>
    <source>
        <strain evidence="5">ATCC 700054 / DSM 10555 / JCM 9379 / NBRC 101784 / NCIMB 13414 / VKM Ac-1990 / NM-1</strain>
    </source>
</reference>
<dbReference type="Pfam" id="PF03816">
    <property type="entry name" value="LytR_cpsA_psr"/>
    <property type="match status" value="1"/>
</dbReference>
<evidence type="ECO:0000259" key="3">
    <source>
        <dbReference type="Pfam" id="PF03816"/>
    </source>
</evidence>
<keyword evidence="2" id="KW-0812">Transmembrane</keyword>
<dbReference type="EMBL" id="AP012204">
    <property type="protein sequence ID" value="BAK37457.1"/>
    <property type="molecule type" value="Genomic_DNA"/>
</dbReference>
<dbReference type="PANTHER" id="PTHR33392:SF6">
    <property type="entry name" value="POLYISOPRENYL-TEICHOIC ACID--PEPTIDOGLYCAN TEICHOIC ACID TRANSFERASE TAGU"/>
    <property type="match status" value="1"/>
</dbReference>
<dbReference type="STRING" id="1032480.MLP_44430"/>
<feature type="transmembrane region" description="Helical" evidence="2">
    <location>
        <begin position="20"/>
        <end position="44"/>
    </location>
</feature>
<dbReference type="InterPro" id="IPR004474">
    <property type="entry name" value="LytR_CpsA_psr"/>
</dbReference>
<dbReference type="InterPro" id="IPR050922">
    <property type="entry name" value="LytR/CpsA/Psr_CW_biosynth"/>
</dbReference>
<protein>
    <submittedName>
        <fullName evidence="4">Putative LytR family regulatory protein</fullName>
    </submittedName>
</protein>
<gene>
    <name evidence="4" type="ordered locus">MLP_44430</name>
</gene>
<dbReference type="AlphaFoldDB" id="F5XTK8"/>
<dbReference type="Gene3D" id="3.40.630.190">
    <property type="entry name" value="LCP protein"/>
    <property type="match status" value="1"/>
</dbReference>
<keyword evidence="5" id="KW-1185">Reference proteome</keyword>
<keyword evidence="2" id="KW-0472">Membrane</keyword>
<comment type="similarity">
    <text evidence="1">Belongs to the LytR/CpsA/Psr (LCP) family.</text>
</comment>
<keyword evidence="2" id="KW-1133">Transmembrane helix</keyword>